<comment type="caution">
    <text evidence="1">The sequence shown here is derived from an EMBL/GenBank/DDBJ whole genome shotgun (WGS) entry which is preliminary data.</text>
</comment>
<evidence type="ECO:0000313" key="2">
    <source>
        <dbReference type="Proteomes" id="UP000735302"/>
    </source>
</evidence>
<organism evidence="1 2">
    <name type="scientific">Plakobranchus ocellatus</name>
    <dbReference type="NCBI Taxonomy" id="259542"/>
    <lineage>
        <taxon>Eukaryota</taxon>
        <taxon>Metazoa</taxon>
        <taxon>Spiralia</taxon>
        <taxon>Lophotrochozoa</taxon>
        <taxon>Mollusca</taxon>
        <taxon>Gastropoda</taxon>
        <taxon>Heterobranchia</taxon>
        <taxon>Euthyneura</taxon>
        <taxon>Panpulmonata</taxon>
        <taxon>Sacoglossa</taxon>
        <taxon>Placobranchoidea</taxon>
        <taxon>Plakobranchidae</taxon>
        <taxon>Plakobranchus</taxon>
    </lineage>
</organism>
<proteinExistence type="predicted"/>
<dbReference type="AlphaFoldDB" id="A0AAV4CY20"/>
<accession>A0AAV4CY20</accession>
<keyword evidence="2" id="KW-1185">Reference proteome</keyword>
<dbReference type="EMBL" id="BLXT01007141">
    <property type="protein sequence ID" value="GFO36813.1"/>
    <property type="molecule type" value="Genomic_DNA"/>
</dbReference>
<protein>
    <submittedName>
        <fullName evidence="1">Uncharacterized protein</fullName>
    </submittedName>
</protein>
<dbReference type="Proteomes" id="UP000735302">
    <property type="component" value="Unassembled WGS sequence"/>
</dbReference>
<gene>
    <name evidence="1" type="ORF">PoB_006331800</name>
</gene>
<sequence>MPTMETRDGVDLPQQEVPGMQRLVGANKSARKGKKTVSFEKITGIIYHRFENPGINISMKKMILPKSLRRYVMSDTSPLQKSTYESGEQMRRS</sequence>
<name>A0AAV4CY20_9GAST</name>
<reference evidence="1 2" key="1">
    <citation type="journal article" date="2021" name="Elife">
        <title>Chloroplast acquisition without the gene transfer in kleptoplastic sea slugs, Plakobranchus ocellatus.</title>
        <authorList>
            <person name="Maeda T."/>
            <person name="Takahashi S."/>
            <person name="Yoshida T."/>
            <person name="Shimamura S."/>
            <person name="Takaki Y."/>
            <person name="Nagai Y."/>
            <person name="Toyoda A."/>
            <person name="Suzuki Y."/>
            <person name="Arimoto A."/>
            <person name="Ishii H."/>
            <person name="Satoh N."/>
            <person name="Nishiyama T."/>
            <person name="Hasebe M."/>
            <person name="Maruyama T."/>
            <person name="Minagawa J."/>
            <person name="Obokata J."/>
            <person name="Shigenobu S."/>
        </authorList>
    </citation>
    <scope>NUCLEOTIDE SEQUENCE [LARGE SCALE GENOMIC DNA]</scope>
</reference>
<evidence type="ECO:0000313" key="1">
    <source>
        <dbReference type="EMBL" id="GFO36813.1"/>
    </source>
</evidence>